<gene>
    <name evidence="2" type="ORF">I8D64_02340</name>
</gene>
<comment type="caution">
    <text evidence="2">The sequence shown here is derived from an EMBL/GenBank/DDBJ whole genome shotgun (WGS) entry which is preliminary data.</text>
</comment>
<dbReference type="Pfam" id="PF20058">
    <property type="entry name" value="DUF6457"/>
    <property type="match status" value="1"/>
</dbReference>
<name>A0ABS1B6H8_9MICO</name>
<protein>
    <recommendedName>
        <fullName evidence="1">DUF6457 domain-containing protein</fullName>
    </recommendedName>
</protein>
<evidence type="ECO:0000259" key="1">
    <source>
        <dbReference type="Pfam" id="PF20058"/>
    </source>
</evidence>
<dbReference type="EMBL" id="JAEDAJ010000001">
    <property type="protein sequence ID" value="MBK0330242.1"/>
    <property type="molecule type" value="Genomic_DNA"/>
</dbReference>
<dbReference type="InterPro" id="IPR045598">
    <property type="entry name" value="DUF6457"/>
</dbReference>
<evidence type="ECO:0000313" key="2">
    <source>
        <dbReference type="EMBL" id="MBK0330242.1"/>
    </source>
</evidence>
<keyword evidence="3" id="KW-1185">Reference proteome</keyword>
<proteinExistence type="predicted"/>
<dbReference type="RefSeq" id="WP_200500877.1">
    <property type="nucleotide sequence ID" value="NZ_JAEDAJ010000001.1"/>
</dbReference>
<feature type="domain" description="DUF6457" evidence="1">
    <location>
        <begin position="8"/>
        <end position="82"/>
    </location>
</feature>
<evidence type="ECO:0000313" key="3">
    <source>
        <dbReference type="Proteomes" id="UP000612352"/>
    </source>
</evidence>
<accession>A0ABS1B6H8</accession>
<organism evidence="2 3">
    <name type="scientific">Brachybacterium halotolerans</name>
    <dbReference type="NCBI Taxonomy" id="2795215"/>
    <lineage>
        <taxon>Bacteria</taxon>
        <taxon>Bacillati</taxon>
        <taxon>Actinomycetota</taxon>
        <taxon>Actinomycetes</taxon>
        <taxon>Micrococcales</taxon>
        <taxon>Dermabacteraceae</taxon>
        <taxon>Brachybacterium</taxon>
    </lineage>
</organism>
<sequence length="89" mass="9525">MPRSIPPELEPWIEQLAPALGLTAEEVPTNLLLGLTGQVAHGVTRPAAPVTTYLMGLAVAAGIDPREATRVVKHELAVWEEAHPQEDDA</sequence>
<dbReference type="Proteomes" id="UP000612352">
    <property type="component" value="Unassembled WGS sequence"/>
</dbReference>
<reference evidence="2 3" key="1">
    <citation type="submission" date="2020-12" db="EMBL/GenBank/DDBJ databases">
        <title>Brachybacterium sp. MASK1Z-5, whole genome shotgun sequence.</title>
        <authorList>
            <person name="Tuo L."/>
        </authorList>
    </citation>
    <scope>NUCLEOTIDE SEQUENCE [LARGE SCALE GENOMIC DNA]</scope>
    <source>
        <strain evidence="2 3">MASK1Z-5</strain>
    </source>
</reference>